<gene>
    <name evidence="2" type="ORF">S01H1_16559</name>
</gene>
<proteinExistence type="predicted"/>
<accession>X0U2Z0</accession>
<protein>
    <recommendedName>
        <fullName evidence="3">Major facilitator superfamily (MFS) profile domain-containing protein</fullName>
    </recommendedName>
</protein>
<dbReference type="EMBL" id="BARS01008720">
    <property type="protein sequence ID" value="GAF82825.1"/>
    <property type="molecule type" value="Genomic_DNA"/>
</dbReference>
<sequence>ILGGYIYEYSPSLPWMIQASIIGVCVILAFILVSEPEKAQM</sequence>
<dbReference type="AlphaFoldDB" id="X0U2Z0"/>
<evidence type="ECO:0000313" key="2">
    <source>
        <dbReference type="EMBL" id="GAF82825.1"/>
    </source>
</evidence>
<name>X0U2Z0_9ZZZZ</name>
<evidence type="ECO:0008006" key="3">
    <source>
        <dbReference type="Google" id="ProtNLM"/>
    </source>
</evidence>
<reference evidence="2" key="1">
    <citation type="journal article" date="2014" name="Front. Microbiol.">
        <title>High frequency of phylogenetically diverse reductive dehalogenase-homologous genes in deep subseafloor sedimentary metagenomes.</title>
        <authorList>
            <person name="Kawai M."/>
            <person name="Futagami T."/>
            <person name="Toyoda A."/>
            <person name="Takaki Y."/>
            <person name="Nishi S."/>
            <person name="Hori S."/>
            <person name="Arai W."/>
            <person name="Tsubouchi T."/>
            <person name="Morono Y."/>
            <person name="Uchiyama I."/>
            <person name="Ito T."/>
            <person name="Fujiyama A."/>
            <person name="Inagaki F."/>
            <person name="Takami H."/>
        </authorList>
    </citation>
    <scope>NUCLEOTIDE SEQUENCE</scope>
    <source>
        <strain evidence="2">Expedition CK06-06</strain>
    </source>
</reference>
<organism evidence="2">
    <name type="scientific">marine sediment metagenome</name>
    <dbReference type="NCBI Taxonomy" id="412755"/>
    <lineage>
        <taxon>unclassified sequences</taxon>
        <taxon>metagenomes</taxon>
        <taxon>ecological metagenomes</taxon>
    </lineage>
</organism>
<comment type="caution">
    <text evidence="2">The sequence shown here is derived from an EMBL/GenBank/DDBJ whole genome shotgun (WGS) entry which is preliminary data.</text>
</comment>
<feature type="non-terminal residue" evidence="2">
    <location>
        <position position="1"/>
    </location>
</feature>
<keyword evidence="1" id="KW-1133">Transmembrane helix</keyword>
<keyword evidence="1" id="KW-0472">Membrane</keyword>
<keyword evidence="1" id="KW-0812">Transmembrane</keyword>
<feature type="transmembrane region" description="Helical" evidence="1">
    <location>
        <begin position="15"/>
        <end position="33"/>
    </location>
</feature>
<evidence type="ECO:0000256" key="1">
    <source>
        <dbReference type="SAM" id="Phobius"/>
    </source>
</evidence>